<dbReference type="InterPro" id="IPR051791">
    <property type="entry name" value="Pra-immunoreactive"/>
</dbReference>
<evidence type="ECO:0000256" key="7">
    <source>
        <dbReference type="SAM" id="Phobius"/>
    </source>
</evidence>
<proteinExistence type="predicted"/>
<evidence type="ECO:0000256" key="5">
    <source>
        <dbReference type="ARBA" id="ARBA00023136"/>
    </source>
</evidence>
<keyword evidence="5 7" id="KW-0472">Membrane</keyword>
<feature type="transmembrane region" description="Helical" evidence="7">
    <location>
        <begin position="219"/>
        <end position="237"/>
    </location>
</feature>
<evidence type="ECO:0000313" key="10">
    <source>
        <dbReference type="Proteomes" id="UP000649739"/>
    </source>
</evidence>
<feature type="compositionally biased region" description="Low complexity" evidence="6">
    <location>
        <begin position="29"/>
        <end position="64"/>
    </location>
</feature>
<accession>A0A8J3BED0</accession>
<evidence type="ECO:0000313" key="9">
    <source>
        <dbReference type="EMBL" id="GGJ97859.1"/>
    </source>
</evidence>
<organism evidence="9 10">
    <name type="scientific">Pilimelia anulata</name>
    <dbReference type="NCBI Taxonomy" id="53371"/>
    <lineage>
        <taxon>Bacteria</taxon>
        <taxon>Bacillati</taxon>
        <taxon>Actinomycetota</taxon>
        <taxon>Actinomycetes</taxon>
        <taxon>Micromonosporales</taxon>
        <taxon>Micromonosporaceae</taxon>
        <taxon>Pilimelia</taxon>
    </lineage>
</organism>
<evidence type="ECO:0000256" key="1">
    <source>
        <dbReference type="ARBA" id="ARBA00004651"/>
    </source>
</evidence>
<dbReference type="Proteomes" id="UP000649739">
    <property type="component" value="Unassembled WGS sequence"/>
</dbReference>
<dbReference type="GO" id="GO:0005886">
    <property type="term" value="C:plasma membrane"/>
    <property type="evidence" value="ECO:0007669"/>
    <property type="project" value="UniProtKB-SubCell"/>
</dbReference>
<dbReference type="Pfam" id="PF06271">
    <property type="entry name" value="RDD"/>
    <property type="match status" value="1"/>
</dbReference>
<feature type="transmembrane region" description="Helical" evidence="7">
    <location>
        <begin position="160"/>
        <end position="182"/>
    </location>
</feature>
<comment type="caution">
    <text evidence="9">The sequence shown here is derived from an EMBL/GenBank/DDBJ whole genome shotgun (WGS) entry which is preliminary data.</text>
</comment>
<dbReference type="EMBL" id="BMQB01000006">
    <property type="protein sequence ID" value="GGJ97859.1"/>
    <property type="molecule type" value="Genomic_DNA"/>
</dbReference>
<feature type="region of interest" description="Disordered" evidence="6">
    <location>
        <begin position="1"/>
        <end position="74"/>
    </location>
</feature>
<keyword evidence="2" id="KW-1003">Cell membrane</keyword>
<feature type="domain" description="RDD" evidence="8">
    <location>
        <begin position="110"/>
        <end position="257"/>
    </location>
</feature>
<evidence type="ECO:0000256" key="3">
    <source>
        <dbReference type="ARBA" id="ARBA00022692"/>
    </source>
</evidence>
<dbReference type="InterPro" id="IPR010432">
    <property type="entry name" value="RDD"/>
</dbReference>
<feature type="compositionally biased region" description="Pro residues" evidence="6">
    <location>
        <begin position="1"/>
        <end position="28"/>
    </location>
</feature>
<name>A0A8J3BED0_9ACTN</name>
<keyword evidence="10" id="KW-1185">Reference proteome</keyword>
<evidence type="ECO:0000256" key="2">
    <source>
        <dbReference type="ARBA" id="ARBA00022475"/>
    </source>
</evidence>
<dbReference type="AlphaFoldDB" id="A0A8J3BED0"/>
<dbReference type="PANTHER" id="PTHR36115">
    <property type="entry name" value="PROLINE-RICH ANTIGEN HOMOLOG-RELATED"/>
    <property type="match status" value="1"/>
</dbReference>
<keyword evidence="4 7" id="KW-1133">Transmembrane helix</keyword>
<sequence length="266" mass="27237">MTEPTDPPGRATPPVAAPTPPAPPPTAPDPAARPAAEAPAAADVPPGGPAGYPAPQHAGHGAPPAAAPHPGAAPYPGAPAHLAAPYPGAPYPGGPVAAPPALTPGGQPLAGFGIRLGAYLLDGLILGLASLVVALPLMLLAFGAVAVLSDADAEPEPAVVVPLVLLGYAVLFALMFGLSWVYHVELVRRTGQTLGKRLCGIRIVPLDPRVPLTRGMLGLRWLIATLPGVVVPFWNLLDGLWQLWDKPYQQCLHDKVARTAVVVDPR</sequence>
<dbReference type="PANTHER" id="PTHR36115:SF4">
    <property type="entry name" value="MEMBRANE PROTEIN"/>
    <property type="match status" value="1"/>
</dbReference>
<keyword evidence="3 7" id="KW-0812">Transmembrane</keyword>
<gene>
    <name evidence="9" type="ORF">GCM10010123_29920</name>
</gene>
<dbReference type="RefSeq" id="WP_189170765.1">
    <property type="nucleotide sequence ID" value="NZ_BMQB01000006.1"/>
</dbReference>
<evidence type="ECO:0000256" key="6">
    <source>
        <dbReference type="SAM" id="MobiDB-lite"/>
    </source>
</evidence>
<reference evidence="9" key="2">
    <citation type="submission" date="2020-09" db="EMBL/GenBank/DDBJ databases">
        <authorList>
            <person name="Sun Q."/>
            <person name="Ohkuma M."/>
        </authorList>
    </citation>
    <scope>NUCLEOTIDE SEQUENCE</scope>
    <source>
        <strain evidence="9">JCM 3090</strain>
    </source>
</reference>
<comment type="subcellular location">
    <subcellularLocation>
        <location evidence="1">Cell membrane</location>
        <topology evidence="1">Multi-pass membrane protein</topology>
    </subcellularLocation>
</comment>
<evidence type="ECO:0000259" key="8">
    <source>
        <dbReference type="Pfam" id="PF06271"/>
    </source>
</evidence>
<protein>
    <recommendedName>
        <fullName evidence="8">RDD domain-containing protein</fullName>
    </recommendedName>
</protein>
<reference evidence="9" key="1">
    <citation type="journal article" date="2014" name="Int. J. Syst. Evol. Microbiol.">
        <title>Complete genome sequence of Corynebacterium casei LMG S-19264T (=DSM 44701T), isolated from a smear-ripened cheese.</title>
        <authorList>
            <consortium name="US DOE Joint Genome Institute (JGI-PGF)"/>
            <person name="Walter F."/>
            <person name="Albersmeier A."/>
            <person name="Kalinowski J."/>
            <person name="Ruckert C."/>
        </authorList>
    </citation>
    <scope>NUCLEOTIDE SEQUENCE</scope>
    <source>
        <strain evidence="9">JCM 3090</strain>
    </source>
</reference>
<evidence type="ECO:0000256" key="4">
    <source>
        <dbReference type="ARBA" id="ARBA00022989"/>
    </source>
</evidence>
<feature type="transmembrane region" description="Helical" evidence="7">
    <location>
        <begin position="124"/>
        <end position="148"/>
    </location>
</feature>
<feature type="compositionally biased region" description="Pro residues" evidence="6">
    <location>
        <begin position="65"/>
        <end position="74"/>
    </location>
</feature>